<dbReference type="GO" id="GO:1990904">
    <property type="term" value="C:ribonucleoprotein complex"/>
    <property type="evidence" value="ECO:0007669"/>
    <property type="project" value="UniProtKB-KW"/>
</dbReference>
<dbReference type="OrthoDB" id="9812702at2"/>
<dbReference type="GO" id="GO:0006412">
    <property type="term" value="P:translation"/>
    <property type="evidence" value="ECO:0007669"/>
    <property type="project" value="UniProtKB-UniRule"/>
</dbReference>
<dbReference type="GO" id="GO:0005840">
    <property type="term" value="C:ribosome"/>
    <property type="evidence" value="ECO:0007669"/>
    <property type="project" value="UniProtKB-KW"/>
</dbReference>
<dbReference type="NCBIfam" id="TIGR00166">
    <property type="entry name" value="S6"/>
    <property type="match status" value="1"/>
</dbReference>
<proteinExistence type="inferred from homology"/>
<dbReference type="CDD" id="cd00473">
    <property type="entry name" value="bS6"/>
    <property type="match status" value="1"/>
</dbReference>
<organism evidence="8 9">
    <name type="scientific">Leptospira brenneri</name>
    <dbReference type="NCBI Taxonomy" id="2023182"/>
    <lineage>
        <taxon>Bacteria</taxon>
        <taxon>Pseudomonadati</taxon>
        <taxon>Spirochaetota</taxon>
        <taxon>Spirochaetia</taxon>
        <taxon>Leptospirales</taxon>
        <taxon>Leptospiraceae</taxon>
        <taxon>Leptospira</taxon>
    </lineage>
</organism>
<evidence type="ECO:0000256" key="7">
    <source>
        <dbReference type="HAMAP-Rule" id="MF_00360"/>
    </source>
</evidence>
<dbReference type="EMBL" id="RQFP01000014">
    <property type="protein sequence ID" value="TGK92079.1"/>
    <property type="molecule type" value="Genomic_DNA"/>
</dbReference>
<keyword evidence="4 7" id="KW-0687">Ribonucleoprotein</keyword>
<dbReference type="Proteomes" id="UP000297891">
    <property type="component" value="Unassembled WGS sequence"/>
</dbReference>
<protein>
    <recommendedName>
        <fullName evidence="6 7">Small ribosomal subunit protein bS6</fullName>
    </recommendedName>
</protein>
<dbReference type="Gene3D" id="3.30.70.60">
    <property type="match status" value="1"/>
</dbReference>
<evidence type="ECO:0000256" key="6">
    <source>
        <dbReference type="ARBA" id="ARBA00035294"/>
    </source>
</evidence>
<keyword evidence="2 7" id="KW-0694">RNA-binding</keyword>
<evidence type="ECO:0000313" key="8">
    <source>
        <dbReference type="EMBL" id="TGK92079.1"/>
    </source>
</evidence>
<comment type="caution">
    <text evidence="8">The sequence shown here is derived from an EMBL/GenBank/DDBJ whole genome shotgun (WGS) entry which is preliminary data.</text>
</comment>
<dbReference type="InterPro" id="IPR035980">
    <property type="entry name" value="Ribosomal_bS6_sf"/>
</dbReference>
<evidence type="ECO:0000313" key="9">
    <source>
        <dbReference type="Proteomes" id="UP000297891"/>
    </source>
</evidence>
<dbReference type="GO" id="GO:0003735">
    <property type="term" value="F:structural constituent of ribosome"/>
    <property type="evidence" value="ECO:0007669"/>
    <property type="project" value="InterPro"/>
</dbReference>
<dbReference type="AlphaFoldDB" id="A0A2M9Y2H7"/>
<dbReference type="HAMAP" id="MF_00360">
    <property type="entry name" value="Ribosomal_bS6"/>
    <property type="match status" value="1"/>
</dbReference>
<dbReference type="SUPFAM" id="SSF54995">
    <property type="entry name" value="Ribosomal protein S6"/>
    <property type="match status" value="1"/>
</dbReference>
<gene>
    <name evidence="7" type="primary">rpsF</name>
    <name evidence="8" type="ORF">EHQ30_18040</name>
</gene>
<dbReference type="InterPro" id="IPR020814">
    <property type="entry name" value="Ribosomal_S6_plastid/chlpt"/>
</dbReference>
<evidence type="ECO:0000256" key="4">
    <source>
        <dbReference type="ARBA" id="ARBA00023274"/>
    </source>
</evidence>
<keyword evidence="7" id="KW-0699">rRNA-binding</keyword>
<dbReference type="InterPro" id="IPR014717">
    <property type="entry name" value="Transl_elong_EF1B/ribsomal_bS6"/>
</dbReference>
<evidence type="ECO:0000256" key="1">
    <source>
        <dbReference type="ARBA" id="ARBA00009512"/>
    </source>
</evidence>
<dbReference type="InterPro" id="IPR000529">
    <property type="entry name" value="Ribosomal_bS6"/>
</dbReference>
<dbReference type="RefSeq" id="WP_100790894.1">
    <property type="nucleotide sequence ID" value="NZ_NPDQ01000004.1"/>
</dbReference>
<comment type="function">
    <text evidence="5 7">Binds together with bS18 to 16S ribosomal RNA.</text>
</comment>
<accession>A0A2M9Y2H7</accession>
<reference evidence="8" key="1">
    <citation type="journal article" date="2019" name="PLoS Negl. Trop. Dis.">
        <title>Revisiting the worldwide diversity of Leptospira species in the environment.</title>
        <authorList>
            <person name="Vincent A.T."/>
            <person name="Schiettekatte O."/>
            <person name="Bourhy P."/>
            <person name="Veyrier F.J."/>
            <person name="Picardeau M."/>
        </authorList>
    </citation>
    <scope>NUCLEOTIDE SEQUENCE [LARGE SCALE GENOMIC DNA]</scope>
    <source>
        <strain evidence="8">201800277</strain>
    </source>
</reference>
<comment type="similarity">
    <text evidence="1 7">Belongs to the bacterial ribosomal protein bS6 family.</text>
</comment>
<keyword evidence="9" id="KW-1185">Reference proteome</keyword>
<sequence>MRNYEITNILREGNVEETKSAVKDLLSKYNFTIQGEEDWGSKRLWHPVGQDEQGHFTLIKCSGTPSEVSKIEHEFKLNANILKTLVIRANG</sequence>
<evidence type="ECO:0000256" key="3">
    <source>
        <dbReference type="ARBA" id="ARBA00022980"/>
    </source>
</evidence>
<evidence type="ECO:0000256" key="5">
    <source>
        <dbReference type="ARBA" id="ARBA00035104"/>
    </source>
</evidence>
<keyword evidence="3 7" id="KW-0689">Ribosomal protein</keyword>
<evidence type="ECO:0000256" key="2">
    <source>
        <dbReference type="ARBA" id="ARBA00022884"/>
    </source>
</evidence>
<name>A0A2M9Y2H7_9LEPT</name>
<dbReference type="GO" id="GO:0019843">
    <property type="term" value="F:rRNA binding"/>
    <property type="evidence" value="ECO:0007669"/>
    <property type="project" value="UniProtKB-UniRule"/>
</dbReference>
<dbReference type="Pfam" id="PF01250">
    <property type="entry name" value="Ribosomal_S6"/>
    <property type="match status" value="1"/>
</dbReference>